<dbReference type="Pfam" id="PF03936">
    <property type="entry name" value="Terpene_synth_C"/>
    <property type="match status" value="1"/>
</dbReference>
<accession>A0A445JYT6</accession>
<dbReference type="PANTHER" id="PTHR31739">
    <property type="entry name" value="ENT-COPALYL DIPHOSPHATE SYNTHASE, CHLOROPLASTIC"/>
    <property type="match status" value="1"/>
</dbReference>
<keyword evidence="6" id="KW-1185">Reference proteome</keyword>
<organism evidence="5 6">
    <name type="scientific">Glycine soja</name>
    <name type="common">Wild soybean</name>
    <dbReference type="NCBI Taxonomy" id="3848"/>
    <lineage>
        <taxon>Eukaryota</taxon>
        <taxon>Viridiplantae</taxon>
        <taxon>Streptophyta</taxon>
        <taxon>Embryophyta</taxon>
        <taxon>Tracheophyta</taxon>
        <taxon>Spermatophyta</taxon>
        <taxon>Magnoliopsida</taxon>
        <taxon>eudicotyledons</taxon>
        <taxon>Gunneridae</taxon>
        <taxon>Pentapetalae</taxon>
        <taxon>rosids</taxon>
        <taxon>fabids</taxon>
        <taxon>Fabales</taxon>
        <taxon>Fabaceae</taxon>
        <taxon>Papilionoideae</taxon>
        <taxon>50 kb inversion clade</taxon>
        <taxon>NPAAA clade</taxon>
        <taxon>indigoferoid/millettioid clade</taxon>
        <taxon>Phaseoleae</taxon>
        <taxon>Glycine</taxon>
        <taxon>Glycine subgen. Soja</taxon>
    </lineage>
</organism>
<name>A0A445JYT6_GLYSO</name>
<keyword evidence="2" id="KW-0479">Metal-binding</keyword>
<reference evidence="5 6" key="1">
    <citation type="submission" date="2018-09" db="EMBL/GenBank/DDBJ databases">
        <title>A high-quality reference genome of wild soybean provides a powerful tool to mine soybean genomes.</title>
        <authorList>
            <person name="Xie M."/>
            <person name="Chung C.Y.L."/>
            <person name="Li M.-W."/>
            <person name="Wong F.-L."/>
            <person name="Chan T.-F."/>
            <person name="Lam H.-M."/>
        </authorList>
    </citation>
    <scope>NUCLEOTIDE SEQUENCE [LARGE SCALE GENOMIC DNA]</scope>
    <source>
        <strain evidence="6">cv. W05</strain>
        <tissue evidence="5">Hypocotyl of etiolated seedlings</tissue>
    </source>
</reference>
<dbReference type="InterPro" id="IPR008949">
    <property type="entry name" value="Isoprenoid_synthase_dom_sf"/>
</dbReference>
<comment type="cofactor">
    <cofactor evidence="1">
        <name>Mg(2+)</name>
        <dbReference type="ChEBI" id="CHEBI:18420"/>
    </cofactor>
</comment>
<dbReference type="GO" id="GO:0000287">
    <property type="term" value="F:magnesium ion binding"/>
    <property type="evidence" value="ECO:0007669"/>
    <property type="project" value="InterPro"/>
</dbReference>
<dbReference type="EMBL" id="QZWG01000007">
    <property type="protein sequence ID" value="RZC03662.1"/>
    <property type="molecule type" value="Genomic_DNA"/>
</dbReference>
<dbReference type="AlphaFoldDB" id="A0A445JYT6"/>
<evidence type="ECO:0000256" key="1">
    <source>
        <dbReference type="ARBA" id="ARBA00001946"/>
    </source>
</evidence>
<dbReference type="Gene3D" id="1.50.10.130">
    <property type="entry name" value="Terpene synthase, N-terminal domain"/>
    <property type="match status" value="1"/>
</dbReference>
<dbReference type="GO" id="GO:0010333">
    <property type="term" value="F:terpene synthase activity"/>
    <property type="evidence" value="ECO:0007669"/>
    <property type="project" value="InterPro"/>
</dbReference>
<dbReference type="Proteomes" id="UP000289340">
    <property type="component" value="Chromosome 7"/>
</dbReference>
<dbReference type="InterPro" id="IPR005630">
    <property type="entry name" value="Terpene_synthase_metal-bd"/>
</dbReference>
<dbReference type="GO" id="GO:0016102">
    <property type="term" value="P:diterpenoid biosynthetic process"/>
    <property type="evidence" value="ECO:0007669"/>
    <property type="project" value="TreeGrafter"/>
</dbReference>
<dbReference type="PANTHER" id="PTHR31739:SF25">
    <property type="entry name" value="(E,E)-GERANYLLINALOOL SYNTHASE"/>
    <property type="match status" value="1"/>
</dbReference>
<evidence type="ECO:0000259" key="4">
    <source>
        <dbReference type="Pfam" id="PF03936"/>
    </source>
</evidence>
<evidence type="ECO:0000256" key="3">
    <source>
        <dbReference type="ARBA" id="ARBA00022842"/>
    </source>
</evidence>
<dbReference type="InterPro" id="IPR050148">
    <property type="entry name" value="Terpene_synthase-like"/>
</dbReference>
<comment type="caution">
    <text evidence="5">The sequence shown here is derived from an EMBL/GenBank/DDBJ whole genome shotgun (WGS) entry which is preliminary data.</text>
</comment>
<evidence type="ECO:0000313" key="6">
    <source>
        <dbReference type="Proteomes" id="UP000289340"/>
    </source>
</evidence>
<proteinExistence type="predicted"/>
<evidence type="ECO:0000256" key="2">
    <source>
        <dbReference type="ARBA" id="ARBA00022723"/>
    </source>
</evidence>
<protein>
    <submittedName>
        <fullName evidence="5">(E,E)-geranyllinalool synthase</fullName>
    </submittedName>
</protein>
<keyword evidence="3" id="KW-0460">Magnesium</keyword>
<feature type="domain" description="Terpene synthase metal-binding" evidence="4">
    <location>
        <begin position="104"/>
        <end position="262"/>
    </location>
</feature>
<dbReference type="SUPFAM" id="SSF48576">
    <property type="entry name" value="Terpenoid synthases"/>
    <property type="match status" value="1"/>
</dbReference>
<dbReference type="SMR" id="A0A445JYT6"/>
<evidence type="ECO:0000313" key="5">
    <source>
        <dbReference type="EMBL" id="RZC03662.1"/>
    </source>
</evidence>
<dbReference type="InterPro" id="IPR036965">
    <property type="entry name" value="Terpene_synth_N_sf"/>
</dbReference>
<sequence length="379" mass="44366">MQYAVSFRWFLHDEEIRTRVEKEPEHFSTTMFLLYRAINLIFCGENEFEDVKFFTRDLLKRSLLTKNGTRFNSISHFHNVDLLQLAMQNFEFKQSIFKSELKELMRWDSKGLSSQLGKVIFEALDNFVSEAAGKYLEQGGIHDIKSSLKDLWYETFLSWLTEVKWNKKGQQAPSIDDYQKNGMISIATHTMILPASCFLSPSLSYENLRTARYETITKLLMVICGLLNDTQTHKGNGTEEGKWNFLQLNLMKNPNLGMKDSIALGREIDERTKEFLQHVLVEGHSDLPKPCKLLHLTCLKVFQMFYNSSNAFDSNTQLLEDINKAIYLPLRRNTKMKDTDIQMPRFNRSFKHNSCICFCKWIWDNIRQSENLYTGLYLS</sequence>
<gene>
    <name evidence="5" type="ORF">D0Y65_018358</name>
</gene>
<dbReference type="Gene3D" id="1.10.600.10">
    <property type="entry name" value="Farnesyl Diphosphate Synthase"/>
    <property type="match status" value="1"/>
</dbReference>